<evidence type="ECO:0000313" key="1">
    <source>
        <dbReference type="EMBL" id="CAK9207077.1"/>
    </source>
</evidence>
<dbReference type="Proteomes" id="UP001497512">
    <property type="component" value="Chromosome 15"/>
</dbReference>
<keyword evidence="2" id="KW-1185">Reference proteome</keyword>
<organism evidence="1 2">
    <name type="scientific">Sphagnum troendelagicum</name>
    <dbReference type="NCBI Taxonomy" id="128251"/>
    <lineage>
        <taxon>Eukaryota</taxon>
        <taxon>Viridiplantae</taxon>
        <taxon>Streptophyta</taxon>
        <taxon>Embryophyta</taxon>
        <taxon>Bryophyta</taxon>
        <taxon>Sphagnophytina</taxon>
        <taxon>Sphagnopsida</taxon>
        <taxon>Sphagnales</taxon>
        <taxon>Sphagnaceae</taxon>
        <taxon>Sphagnum</taxon>
    </lineage>
</organism>
<protein>
    <submittedName>
        <fullName evidence="1">Uncharacterized protein</fullName>
    </submittedName>
</protein>
<reference evidence="1" key="1">
    <citation type="submission" date="2024-02" db="EMBL/GenBank/DDBJ databases">
        <authorList>
            <consortium name="ELIXIR-Norway"/>
            <consortium name="Elixir Norway"/>
        </authorList>
    </citation>
    <scope>NUCLEOTIDE SEQUENCE</scope>
</reference>
<accession>A0ABP0TXF7</accession>
<dbReference type="EMBL" id="OZ019907">
    <property type="protein sequence ID" value="CAK9207077.1"/>
    <property type="molecule type" value="Genomic_DNA"/>
</dbReference>
<sequence length="127" mass="15034">MDDDDFCEEIQDIKNAHIDTPMEEGELFFVQTGRETKWLGIRRKNRESVQHHTCCFGINHCMRVSSHHLYVINVISEDDQPQELVPCEAEDRKGDEIVQNCNARMVLQRKRLHYYDKQQQLELVFAV</sequence>
<gene>
    <name evidence="1" type="ORF">CSSPTR1EN2_LOCUS8668</name>
</gene>
<proteinExistence type="predicted"/>
<evidence type="ECO:0000313" key="2">
    <source>
        <dbReference type="Proteomes" id="UP001497512"/>
    </source>
</evidence>
<name>A0ABP0TXF7_9BRYO</name>